<organism evidence="2 3">
    <name type="scientific">Apiospora hydei</name>
    <dbReference type="NCBI Taxonomy" id="1337664"/>
    <lineage>
        <taxon>Eukaryota</taxon>
        <taxon>Fungi</taxon>
        <taxon>Dikarya</taxon>
        <taxon>Ascomycota</taxon>
        <taxon>Pezizomycotina</taxon>
        <taxon>Sordariomycetes</taxon>
        <taxon>Xylariomycetidae</taxon>
        <taxon>Amphisphaeriales</taxon>
        <taxon>Apiosporaceae</taxon>
        <taxon>Apiospora</taxon>
    </lineage>
</organism>
<feature type="compositionally biased region" description="Acidic residues" evidence="1">
    <location>
        <begin position="55"/>
        <end position="68"/>
    </location>
</feature>
<feature type="region of interest" description="Disordered" evidence="1">
    <location>
        <begin position="40"/>
        <end position="87"/>
    </location>
</feature>
<feature type="region of interest" description="Disordered" evidence="1">
    <location>
        <begin position="287"/>
        <end position="330"/>
    </location>
</feature>
<keyword evidence="3" id="KW-1185">Reference proteome</keyword>
<reference evidence="2 3" key="1">
    <citation type="submission" date="2023-01" db="EMBL/GenBank/DDBJ databases">
        <title>Analysis of 21 Apiospora genomes using comparative genomics revels a genus with tremendous synthesis potential of carbohydrate active enzymes and secondary metabolites.</title>
        <authorList>
            <person name="Sorensen T."/>
        </authorList>
    </citation>
    <scope>NUCLEOTIDE SEQUENCE [LARGE SCALE GENOMIC DNA]</scope>
    <source>
        <strain evidence="2 3">CBS 114990</strain>
    </source>
</reference>
<feature type="region of interest" description="Disordered" evidence="1">
    <location>
        <begin position="1"/>
        <end position="25"/>
    </location>
</feature>
<evidence type="ECO:0000256" key="1">
    <source>
        <dbReference type="SAM" id="MobiDB-lite"/>
    </source>
</evidence>
<feature type="compositionally biased region" description="Basic and acidic residues" evidence="1">
    <location>
        <begin position="69"/>
        <end position="83"/>
    </location>
</feature>
<feature type="compositionally biased region" description="Acidic residues" evidence="1">
    <location>
        <begin position="297"/>
        <end position="308"/>
    </location>
</feature>
<dbReference type="EMBL" id="JAQQWN010000005">
    <property type="protein sequence ID" value="KAK8084492.1"/>
    <property type="molecule type" value="Genomic_DNA"/>
</dbReference>
<accession>A0ABR1WLX7</accession>
<dbReference type="RefSeq" id="XP_066669001.1">
    <property type="nucleotide sequence ID" value="XM_066810078.1"/>
</dbReference>
<evidence type="ECO:0000313" key="2">
    <source>
        <dbReference type="EMBL" id="KAK8084492.1"/>
    </source>
</evidence>
<gene>
    <name evidence="2" type="ORF">PG997_005763</name>
</gene>
<feature type="compositionally biased region" description="Polar residues" evidence="1">
    <location>
        <begin position="321"/>
        <end position="330"/>
    </location>
</feature>
<dbReference type="GeneID" id="92043138"/>
<proteinExistence type="predicted"/>
<name>A0ABR1WLX7_9PEZI</name>
<dbReference type="Proteomes" id="UP001433268">
    <property type="component" value="Unassembled WGS sequence"/>
</dbReference>
<sequence>MAAAEPASPVDSKSSEDSYPDIITEEPFEYLFADDAASESEYLEQEVLTPSSSSEADEEEEPPVEDADERVSVPDERAAEGVHWRPGYSPDPWRREWTQAETKEEGLGVRVVAGGGAFYYECDRPYTIRLAFRPDPNDASSFSFSFSDDDDLPSSDWWAEMFIKCDSVPELMKQGLHWTGTNIVPEEGRMVFNPSRDDKKQYQLYYDDLPADWRPRPGAQDPALVHSDNLEVLSRFRPADLTRDKNLSAALAYATDGSLVNSWRSHCPHEAFNALYDDMPMQGWWPSWAKSMPKEEEKEEEEEEEEEEPAARPRRPVLRILTSSCSGSGK</sequence>
<evidence type="ECO:0000313" key="3">
    <source>
        <dbReference type="Proteomes" id="UP001433268"/>
    </source>
</evidence>
<protein>
    <submittedName>
        <fullName evidence="2">Uncharacterized protein</fullName>
    </submittedName>
</protein>
<comment type="caution">
    <text evidence="2">The sequence shown here is derived from an EMBL/GenBank/DDBJ whole genome shotgun (WGS) entry which is preliminary data.</text>
</comment>